<comment type="caution">
    <text evidence="4">The sequence shown here is derived from an EMBL/GenBank/DDBJ whole genome shotgun (WGS) entry which is preliminary data.</text>
</comment>
<dbReference type="PROSITE" id="PS51186">
    <property type="entry name" value="GNAT"/>
    <property type="match status" value="1"/>
</dbReference>
<dbReference type="Pfam" id="PF00583">
    <property type="entry name" value="Acetyltransf_1"/>
    <property type="match status" value="1"/>
</dbReference>
<dbReference type="SUPFAM" id="SSF55729">
    <property type="entry name" value="Acyl-CoA N-acyltransferases (Nat)"/>
    <property type="match status" value="1"/>
</dbReference>
<keyword evidence="1" id="KW-0808">Transferase</keyword>
<reference evidence="4 5" key="1">
    <citation type="journal article" date="2014" name="Int. J. Syst. Evol. Microbiol.">
        <title>Complete genome sequence of Corynebacterium casei LMG S-19264T (=DSM 44701T), isolated from a smear-ripened cheese.</title>
        <authorList>
            <consortium name="US DOE Joint Genome Institute (JGI-PGF)"/>
            <person name="Walter F."/>
            <person name="Albersmeier A."/>
            <person name="Kalinowski J."/>
            <person name="Ruckert C."/>
        </authorList>
    </citation>
    <scope>NUCLEOTIDE SEQUENCE [LARGE SCALE GENOMIC DNA]</scope>
    <source>
        <strain evidence="4 5">NBRC 112289</strain>
    </source>
</reference>
<protein>
    <recommendedName>
        <fullName evidence="3">N-acetyltransferase domain-containing protein</fullName>
    </recommendedName>
</protein>
<evidence type="ECO:0000256" key="2">
    <source>
        <dbReference type="ARBA" id="ARBA00023315"/>
    </source>
</evidence>
<organism evidence="4 5">
    <name type="scientific">Arenivirga flava</name>
    <dbReference type="NCBI Taxonomy" id="1930060"/>
    <lineage>
        <taxon>Bacteria</taxon>
        <taxon>Bacillati</taxon>
        <taxon>Actinomycetota</taxon>
        <taxon>Actinomycetes</taxon>
        <taxon>Micrococcales</taxon>
        <taxon>Microbacteriaceae</taxon>
        <taxon>Arenivirga</taxon>
    </lineage>
</organism>
<dbReference type="Proteomes" id="UP001157160">
    <property type="component" value="Unassembled WGS sequence"/>
</dbReference>
<keyword evidence="2" id="KW-0012">Acyltransferase</keyword>
<evidence type="ECO:0000313" key="5">
    <source>
        <dbReference type="Proteomes" id="UP001157160"/>
    </source>
</evidence>
<dbReference type="EMBL" id="BSUL01000001">
    <property type="protein sequence ID" value="GMA29652.1"/>
    <property type="molecule type" value="Genomic_DNA"/>
</dbReference>
<proteinExistence type="predicted"/>
<dbReference type="CDD" id="cd04301">
    <property type="entry name" value="NAT_SF"/>
    <property type="match status" value="1"/>
</dbReference>
<dbReference type="InterPro" id="IPR016181">
    <property type="entry name" value="Acyl_CoA_acyltransferase"/>
</dbReference>
<gene>
    <name evidence="4" type="ORF">GCM10025874_29050</name>
</gene>
<dbReference type="InterPro" id="IPR000182">
    <property type="entry name" value="GNAT_dom"/>
</dbReference>
<evidence type="ECO:0000259" key="3">
    <source>
        <dbReference type="PROSITE" id="PS51186"/>
    </source>
</evidence>
<feature type="domain" description="N-acetyltransferase" evidence="3">
    <location>
        <begin position="33"/>
        <end position="176"/>
    </location>
</feature>
<evidence type="ECO:0000256" key="1">
    <source>
        <dbReference type="ARBA" id="ARBA00022679"/>
    </source>
</evidence>
<name>A0AA37UP88_9MICO</name>
<dbReference type="AlphaFoldDB" id="A0AA37UP88"/>
<dbReference type="InterPro" id="IPR050832">
    <property type="entry name" value="Bact_Acetyltransf"/>
</dbReference>
<evidence type="ECO:0000313" key="4">
    <source>
        <dbReference type="EMBL" id="GMA29652.1"/>
    </source>
</evidence>
<dbReference type="Gene3D" id="3.40.630.30">
    <property type="match status" value="1"/>
</dbReference>
<dbReference type="GO" id="GO:0016747">
    <property type="term" value="F:acyltransferase activity, transferring groups other than amino-acyl groups"/>
    <property type="evidence" value="ECO:0007669"/>
    <property type="project" value="InterPro"/>
</dbReference>
<dbReference type="PANTHER" id="PTHR43877">
    <property type="entry name" value="AMINOALKYLPHOSPHONATE N-ACETYLTRANSFERASE-RELATED-RELATED"/>
    <property type="match status" value="1"/>
</dbReference>
<sequence>MAPGSDFASWFSDAHVLPDFTIEPVAWSDARAIALRAVMDADMATRYPHVDEEIAVTEERTAALSVDPDEIVTVLLALDPDGTPIGHVALRPLRDEWEAKRLIVAPSARGRGVATALLAGIVASARDHGASRLILQTGWNQPESVALYRKLGFEEIPVYEPYAATMPKSLCFALPL</sequence>
<dbReference type="PANTHER" id="PTHR43877:SF2">
    <property type="entry name" value="AMINOALKYLPHOSPHONATE N-ACETYLTRANSFERASE-RELATED"/>
    <property type="match status" value="1"/>
</dbReference>
<keyword evidence="5" id="KW-1185">Reference proteome</keyword>
<accession>A0AA37UP88</accession>
<dbReference type="RefSeq" id="WP_284233948.1">
    <property type="nucleotide sequence ID" value="NZ_BSUL01000001.1"/>
</dbReference>